<dbReference type="GO" id="GO:0005524">
    <property type="term" value="F:ATP binding"/>
    <property type="evidence" value="ECO:0007669"/>
    <property type="project" value="UniProtKB-KW"/>
</dbReference>
<evidence type="ECO:0000313" key="5">
    <source>
        <dbReference type="EMBL" id="GIJ71837.1"/>
    </source>
</evidence>
<dbReference type="Gene3D" id="3.90.640.10">
    <property type="entry name" value="Actin, Chain A, domain 4"/>
    <property type="match status" value="1"/>
</dbReference>
<dbReference type="Proteomes" id="UP000635606">
    <property type="component" value="Unassembled WGS sequence"/>
</dbReference>
<sequence>MGLSAASTDVLSVDLGTASTSAVVRRPDGGTVTVEFDGDPLLPSGVCAVSGGRLATGRDARDLADTHPDRYEPAPKRRIGGDSVTLGHRDYAAEELVAAVLGRTLEETRGLTGREPGRVVLTFPAGWGPDRRMVLVEAARRLGVTDPMLLPEPIAAARFISSVHPCAVPVGRTTVVYDLGAGAFDATVLRRTPHGFTQLASEEVPDAGGEALDAAIAAHLTAAGEEHGQTPKRLLLDRVRAAKERLSRDTATTVRLLDRAVPLNRQQLEAVARPILDRTVAATRAALVAAGPPASRLAAVFLIGGSSRIPLAALLLHNAFGVAPTLVDRPDLVVARGAALPGSRPTPAPVGPQPGPANRPWLSRLARAVTRPGGGRRGDGPTAGFRG</sequence>
<evidence type="ECO:0000256" key="2">
    <source>
        <dbReference type="ARBA" id="ARBA00022840"/>
    </source>
</evidence>
<dbReference type="RefSeq" id="WP_203931702.1">
    <property type="nucleotide sequence ID" value="NZ_BOPH01000092.1"/>
</dbReference>
<dbReference type="AlphaFoldDB" id="A0A8J3ZXC0"/>
<feature type="region of interest" description="Disordered" evidence="4">
    <location>
        <begin position="338"/>
        <end position="387"/>
    </location>
</feature>
<gene>
    <name evidence="5" type="ORF">Voc01_067540</name>
</gene>
<dbReference type="PRINTS" id="PR00301">
    <property type="entry name" value="HEATSHOCK70"/>
</dbReference>
<dbReference type="PANTHER" id="PTHR42749:SF1">
    <property type="entry name" value="CELL SHAPE-DETERMINING PROTEIN MREB"/>
    <property type="match status" value="1"/>
</dbReference>
<keyword evidence="2" id="KW-0067">ATP-binding</keyword>
<keyword evidence="3" id="KW-0143">Chaperone</keyword>
<keyword evidence="6" id="KW-1185">Reference proteome</keyword>
<evidence type="ECO:0000313" key="6">
    <source>
        <dbReference type="Proteomes" id="UP000635606"/>
    </source>
</evidence>
<dbReference type="Gene3D" id="3.30.420.40">
    <property type="match status" value="2"/>
</dbReference>
<dbReference type="InterPro" id="IPR043129">
    <property type="entry name" value="ATPase_NBD"/>
</dbReference>
<comment type="caution">
    <text evidence="5">The sequence shown here is derived from an EMBL/GenBank/DDBJ whole genome shotgun (WGS) entry which is preliminary data.</text>
</comment>
<proteinExistence type="predicted"/>
<evidence type="ECO:0008006" key="7">
    <source>
        <dbReference type="Google" id="ProtNLM"/>
    </source>
</evidence>
<dbReference type="EMBL" id="BOPH01000092">
    <property type="protein sequence ID" value="GIJ71837.1"/>
    <property type="molecule type" value="Genomic_DNA"/>
</dbReference>
<organism evidence="5 6">
    <name type="scientific">Virgisporangium ochraceum</name>
    <dbReference type="NCBI Taxonomy" id="65505"/>
    <lineage>
        <taxon>Bacteria</taxon>
        <taxon>Bacillati</taxon>
        <taxon>Actinomycetota</taxon>
        <taxon>Actinomycetes</taxon>
        <taxon>Micromonosporales</taxon>
        <taxon>Micromonosporaceae</taxon>
        <taxon>Virgisporangium</taxon>
    </lineage>
</organism>
<feature type="compositionally biased region" description="Pro residues" evidence="4">
    <location>
        <begin position="344"/>
        <end position="357"/>
    </location>
</feature>
<dbReference type="SUPFAM" id="SSF53067">
    <property type="entry name" value="Actin-like ATPase domain"/>
    <property type="match status" value="2"/>
</dbReference>
<evidence type="ECO:0000256" key="3">
    <source>
        <dbReference type="ARBA" id="ARBA00023186"/>
    </source>
</evidence>
<feature type="region of interest" description="Disordered" evidence="4">
    <location>
        <begin position="58"/>
        <end position="82"/>
    </location>
</feature>
<evidence type="ECO:0000256" key="4">
    <source>
        <dbReference type="SAM" id="MobiDB-lite"/>
    </source>
</evidence>
<keyword evidence="1" id="KW-0547">Nucleotide-binding</keyword>
<protein>
    <recommendedName>
        <fullName evidence="7">Hsp70 family protein</fullName>
    </recommendedName>
</protein>
<dbReference type="Pfam" id="PF00012">
    <property type="entry name" value="HSP70"/>
    <property type="match status" value="1"/>
</dbReference>
<dbReference type="GO" id="GO:0140662">
    <property type="term" value="F:ATP-dependent protein folding chaperone"/>
    <property type="evidence" value="ECO:0007669"/>
    <property type="project" value="InterPro"/>
</dbReference>
<feature type="compositionally biased region" description="Basic and acidic residues" evidence="4">
    <location>
        <begin position="58"/>
        <end position="75"/>
    </location>
</feature>
<dbReference type="PANTHER" id="PTHR42749">
    <property type="entry name" value="CELL SHAPE-DETERMINING PROTEIN MREB"/>
    <property type="match status" value="1"/>
</dbReference>
<reference evidence="5" key="1">
    <citation type="submission" date="2021-01" db="EMBL/GenBank/DDBJ databases">
        <title>Whole genome shotgun sequence of Virgisporangium ochraceum NBRC 16418.</title>
        <authorList>
            <person name="Komaki H."/>
            <person name="Tamura T."/>
        </authorList>
    </citation>
    <scope>NUCLEOTIDE SEQUENCE</scope>
    <source>
        <strain evidence="5">NBRC 16418</strain>
    </source>
</reference>
<accession>A0A8J3ZXC0</accession>
<name>A0A8J3ZXC0_9ACTN</name>
<dbReference type="InterPro" id="IPR013126">
    <property type="entry name" value="Hsp_70_fam"/>
</dbReference>
<evidence type="ECO:0000256" key="1">
    <source>
        <dbReference type="ARBA" id="ARBA00022741"/>
    </source>
</evidence>